<dbReference type="EMBL" id="JAUSRE010000007">
    <property type="protein sequence ID" value="MDP9888077.1"/>
    <property type="molecule type" value="Genomic_DNA"/>
</dbReference>
<dbReference type="InterPro" id="IPR029010">
    <property type="entry name" value="ThuA-like"/>
</dbReference>
<feature type="region of interest" description="Disordered" evidence="1">
    <location>
        <begin position="236"/>
        <end position="270"/>
    </location>
</feature>
<dbReference type="SUPFAM" id="SSF52317">
    <property type="entry name" value="Class I glutamine amidotransferase-like"/>
    <property type="match status" value="1"/>
</dbReference>
<comment type="caution">
    <text evidence="3">The sequence shown here is derived from an EMBL/GenBank/DDBJ whole genome shotgun (WGS) entry which is preliminary data.</text>
</comment>
<organism evidence="3 4">
    <name type="scientific">Pseudarthrobacter enclensis</name>
    <dbReference type="NCBI Taxonomy" id="993070"/>
    <lineage>
        <taxon>Bacteria</taxon>
        <taxon>Bacillati</taxon>
        <taxon>Actinomycetota</taxon>
        <taxon>Actinomycetes</taxon>
        <taxon>Micrococcales</taxon>
        <taxon>Micrococcaceae</taxon>
        <taxon>Pseudarthrobacter</taxon>
    </lineage>
</organism>
<proteinExistence type="predicted"/>
<feature type="domain" description="ThuA-like" evidence="2">
    <location>
        <begin position="9"/>
        <end position="228"/>
    </location>
</feature>
<protein>
    <submittedName>
        <fullName evidence="3">Trehalose utilization protein</fullName>
    </submittedName>
</protein>
<evidence type="ECO:0000256" key="1">
    <source>
        <dbReference type="SAM" id="MobiDB-lite"/>
    </source>
</evidence>
<evidence type="ECO:0000313" key="3">
    <source>
        <dbReference type="EMBL" id="MDP9888077.1"/>
    </source>
</evidence>
<sequence>MNNVERLTILVWNEGVHEALNEPAHIGDMYPDGIHGAIAAGLRSHLPDADISTAVLATDDEHGLDEEVLAETDVLLWWGHKAHAEVSDAVVERIHRHVLGGMGLIVLHSGHFSKIFTKLLGTSCSLAWRNDGQRELVWTVKPSHPIAEGVDSPIVIPEQEMYGELFDIPDPDDLIFISSFAGGEVFRSGVTFTRGKGRIFYFSPGDQEYPVYHHPQIQRVLANGVRWAAQPGLDRAAPEVSHRPRGWYETPADLPAHRQSPPIMDEAVLR</sequence>
<name>A0ABT9RS65_9MICC</name>
<dbReference type="Gene3D" id="3.40.50.880">
    <property type="match status" value="1"/>
</dbReference>
<keyword evidence="4" id="KW-1185">Reference proteome</keyword>
<evidence type="ECO:0000313" key="4">
    <source>
        <dbReference type="Proteomes" id="UP001226577"/>
    </source>
</evidence>
<accession>A0ABT9RS65</accession>
<dbReference type="Proteomes" id="UP001226577">
    <property type="component" value="Unassembled WGS sequence"/>
</dbReference>
<dbReference type="InterPro" id="IPR029062">
    <property type="entry name" value="Class_I_gatase-like"/>
</dbReference>
<dbReference type="PIRSF" id="PIRSF030013">
    <property type="entry name" value="ThuA"/>
    <property type="match status" value="1"/>
</dbReference>
<dbReference type="Pfam" id="PF06283">
    <property type="entry name" value="ThuA"/>
    <property type="match status" value="1"/>
</dbReference>
<reference evidence="3 4" key="1">
    <citation type="submission" date="2023-07" db="EMBL/GenBank/DDBJ databases">
        <title>Sorghum-associated microbial communities from plants grown in Nebraska, USA.</title>
        <authorList>
            <person name="Schachtman D."/>
        </authorList>
    </citation>
    <scope>NUCLEOTIDE SEQUENCE [LARGE SCALE GENOMIC DNA]</scope>
    <source>
        <strain evidence="3 4">CC222</strain>
    </source>
</reference>
<evidence type="ECO:0000259" key="2">
    <source>
        <dbReference type="Pfam" id="PF06283"/>
    </source>
</evidence>
<dbReference type="InterPro" id="IPR009381">
    <property type="entry name" value="Trehalose_catabolism_ThuA_prok"/>
</dbReference>
<dbReference type="RefSeq" id="WP_307306534.1">
    <property type="nucleotide sequence ID" value="NZ_JAUSRE010000007.1"/>
</dbReference>
<gene>
    <name evidence="3" type="ORF">J2X98_001664</name>
</gene>